<accession>A0A5S4ZVU7</accession>
<dbReference type="CDD" id="cd22231">
    <property type="entry name" value="RHH_NikR_HicB-like"/>
    <property type="match status" value="1"/>
</dbReference>
<organism evidence="2 3">
    <name type="scientific">Desulfallas thermosapovorans DSM 6562</name>
    <dbReference type="NCBI Taxonomy" id="1121431"/>
    <lineage>
        <taxon>Bacteria</taxon>
        <taxon>Bacillati</taxon>
        <taxon>Bacillota</taxon>
        <taxon>Clostridia</taxon>
        <taxon>Eubacteriales</taxon>
        <taxon>Desulfallaceae</taxon>
        <taxon>Desulfallas</taxon>
    </lineage>
</organism>
<dbReference type="GO" id="GO:0006355">
    <property type="term" value="P:regulation of DNA-templated transcription"/>
    <property type="evidence" value="ECO:0007669"/>
    <property type="project" value="InterPro"/>
</dbReference>
<protein>
    <submittedName>
        <fullName evidence="2">Transcriptional regulator, CopG family</fullName>
    </submittedName>
</protein>
<dbReference type="SUPFAM" id="SSF47598">
    <property type="entry name" value="Ribbon-helix-helix"/>
    <property type="match status" value="1"/>
</dbReference>
<sequence>MAICVYNNLYLFYINCVYWGLLQVAQVKRIMISLPDYLLTEIDCIAAAEKQNRSEFVREAMKLYLAERRRRMLREQMKKGYVEMATINLALAIEQYRLESEVAPEFEDSVAGGKR</sequence>
<dbReference type="EMBL" id="VNHM01000005">
    <property type="protein sequence ID" value="TYO96198.1"/>
    <property type="molecule type" value="Genomic_DNA"/>
</dbReference>
<dbReference type="Gene3D" id="1.10.1220.10">
    <property type="entry name" value="Met repressor-like"/>
    <property type="match status" value="1"/>
</dbReference>
<gene>
    <name evidence="2" type="ORF">LX24_01149</name>
</gene>
<evidence type="ECO:0000313" key="3">
    <source>
        <dbReference type="Proteomes" id="UP000323166"/>
    </source>
</evidence>
<dbReference type="InterPro" id="IPR010985">
    <property type="entry name" value="Ribbon_hlx_hlx"/>
</dbReference>
<keyword evidence="3" id="KW-1185">Reference proteome</keyword>
<name>A0A5S4ZVU7_9FIRM</name>
<evidence type="ECO:0000259" key="1">
    <source>
        <dbReference type="Pfam" id="PF01402"/>
    </source>
</evidence>
<dbReference type="Pfam" id="PF01402">
    <property type="entry name" value="RHH_1"/>
    <property type="match status" value="1"/>
</dbReference>
<dbReference type="InterPro" id="IPR002145">
    <property type="entry name" value="CopG"/>
</dbReference>
<dbReference type="AlphaFoldDB" id="A0A5S4ZVU7"/>
<evidence type="ECO:0000313" key="2">
    <source>
        <dbReference type="EMBL" id="TYO96198.1"/>
    </source>
</evidence>
<feature type="domain" description="Ribbon-helix-helix protein CopG" evidence="1">
    <location>
        <begin position="28"/>
        <end position="67"/>
    </location>
</feature>
<dbReference type="InterPro" id="IPR013321">
    <property type="entry name" value="Arc_rbn_hlx_hlx"/>
</dbReference>
<reference evidence="2 3" key="1">
    <citation type="submission" date="2019-07" db="EMBL/GenBank/DDBJ databases">
        <title>Genomic Encyclopedia of Type Strains, Phase I: the one thousand microbial genomes (KMG-I) project.</title>
        <authorList>
            <person name="Kyrpides N."/>
        </authorList>
    </citation>
    <scope>NUCLEOTIDE SEQUENCE [LARGE SCALE GENOMIC DNA]</scope>
    <source>
        <strain evidence="2 3">DSM 6562</strain>
    </source>
</reference>
<proteinExistence type="predicted"/>
<comment type="caution">
    <text evidence="2">The sequence shown here is derived from an EMBL/GenBank/DDBJ whole genome shotgun (WGS) entry which is preliminary data.</text>
</comment>
<dbReference type="Proteomes" id="UP000323166">
    <property type="component" value="Unassembled WGS sequence"/>
</dbReference>